<accession>E0IA82</accession>
<feature type="domain" description="Aminoglycoside phosphotransferase" evidence="1">
    <location>
        <begin position="29"/>
        <end position="207"/>
    </location>
</feature>
<dbReference type="Proteomes" id="UP000005387">
    <property type="component" value="Unassembled WGS sequence"/>
</dbReference>
<protein>
    <recommendedName>
        <fullName evidence="1">Aminoglycoside phosphotransferase domain-containing protein</fullName>
    </recommendedName>
</protein>
<evidence type="ECO:0000259" key="1">
    <source>
        <dbReference type="Pfam" id="PF01636"/>
    </source>
</evidence>
<evidence type="ECO:0000313" key="3">
    <source>
        <dbReference type="Proteomes" id="UP000005387"/>
    </source>
</evidence>
<keyword evidence="3" id="KW-1185">Reference proteome</keyword>
<dbReference type="Gene3D" id="3.30.200.150">
    <property type="match status" value="1"/>
</dbReference>
<dbReference type="EMBL" id="AEDD01000006">
    <property type="protein sequence ID" value="EFM10659.1"/>
    <property type="molecule type" value="Genomic_DNA"/>
</dbReference>
<dbReference type="OrthoDB" id="48950at2"/>
<dbReference type="SUPFAM" id="SSF56112">
    <property type="entry name" value="Protein kinase-like (PK-like)"/>
    <property type="match status" value="1"/>
</dbReference>
<dbReference type="InterPro" id="IPR011009">
    <property type="entry name" value="Kinase-like_dom_sf"/>
</dbReference>
<dbReference type="InterPro" id="IPR002575">
    <property type="entry name" value="Aminoglycoside_PTrfase"/>
</dbReference>
<dbReference type="AlphaFoldDB" id="E0IA82"/>
<reference evidence="2 3" key="1">
    <citation type="submission" date="2010-07" db="EMBL/GenBank/DDBJ databases">
        <title>The draft genome of Paenibacillus curdlanolyticus YK9.</title>
        <authorList>
            <consortium name="US DOE Joint Genome Institute (JGI-PGF)"/>
            <person name="Lucas S."/>
            <person name="Copeland A."/>
            <person name="Lapidus A."/>
            <person name="Cheng J.-F."/>
            <person name="Bruce D."/>
            <person name="Goodwin L."/>
            <person name="Pitluck S."/>
            <person name="Land M.L."/>
            <person name="Hauser L."/>
            <person name="Chang Y.-J."/>
            <person name="Jeffries C."/>
            <person name="Anderson I.J."/>
            <person name="Johnson E."/>
            <person name="Loganathan U."/>
            <person name="Mulhopadhyay B."/>
            <person name="Kyrpides N."/>
            <person name="Woyke T.J."/>
        </authorList>
    </citation>
    <scope>NUCLEOTIDE SEQUENCE [LARGE SCALE GENOMIC DNA]</scope>
    <source>
        <strain evidence="2 3">YK9</strain>
    </source>
</reference>
<dbReference type="Gene3D" id="3.90.1200.10">
    <property type="match status" value="1"/>
</dbReference>
<organism evidence="2 3">
    <name type="scientific">Paenibacillus curdlanolyticus YK9</name>
    <dbReference type="NCBI Taxonomy" id="717606"/>
    <lineage>
        <taxon>Bacteria</taxon>
        <taxon>Bacillati</taxon>
        <taxon>Bacillota</taxon>
        <taxon>Bacilli</taxon>
        <taxon>Bacillales</taxon>
        <taxon>Paenibacillaceae</taxon>
        <taxon>Paenibacillus</taxon>
    </lineage>
</organism>
<gene>
    <name evidence="2" type="ORF">PaecuDRAFT_2571</name>
</gene>
<sequence>MTFQQLLNSEYGINDVLALRDLSKSGPCYQIVTAERSYVLKQVDRLDFLNAYQKAQTVLKNHGLIQGSIIPTKTNKLMTKSGYTLIEFVPGEAIETYTDEQFCSIIKHLYTYYQILREVPFAATEIEEVNNWDKLKSVAFMCRKVEEFLQTFELDERVRWLLKRAQLVLSEHVDYFNRAPKQLIHADLGPGNIVFCDHTIKTIIDFTPEYDNELYALAQFLYWTCLWDFSESASLARIRSTLTIYCDGDVPQEMPDGLFLYLLKACMFRIMGPLLNDSQNGEINIHKLQKRMAALETLFTIRQAIE</sequence>
<evidence type="ECO:0000313" key="2">
    <source>
        <dbReference type="EMBL" id="EFM10659.1"/>
    </source>
</evidence>
<dbReference type="Pfam" id="PF01636">
    <property type="entry name" value="APH"/>
    <property type="match status" value="1"/>
</dbReference>
<proteinExistence type="predicted"/>
<dbReference type="RefSeq" id="WP_006038563.1">
    <property type="nucleotide sequence ID" value="NZ_AEDD01000006.1"/>
</dbReference>
<name>E0IA82_9BACL</name>